<accession>A0AAC9RNX7</accession>
<gene>
    <name evidence="1" type="ORF">BJL90_01230</name>
    <name evidence="2" type="ORF">CLFO_34780</name>
</gene>
<reference evidence="2 4" key="2">
    <citation type="submission" date="2017-03" db="EMBL/GenBank/DDBJ databases">
        <title>Complete sequence of Clostridium formicaceticum DSM 92.</title>
        <authorList>
            <person name="Poehlein A."/>
            <person name="Karl M."/>
            <person name="Bengelsdorf F.R."/>
            <person name="Duerre P."/>
            <person name="Daniel R."/>
        </authorList>
    </citation>
    <scope>NUCLEOTIDE SEQUENCE [LARGE SCALE GENOMIC DNA]</scope>
    <source>
        <strain evidence="2 4">DSM 92</strain>
    </source>
</reference>
<dbReference type="KEGG" id="cfm:BJL90_01230"/>
<evidence type="ECO:0000313" key="2">
    <source>
        <dbReference type="EMBL" id="ARE89072.1"/>
    </source>
</evidence>
<evidence type="ECO:0000313" key="1">
    <source>
        <dbReference type="EMBL" id="AOY74694.1"/>
    </source>
</evidence>
<dbReference type="AlphaFoldDB" id="A0AAC9RNX7"/>
<dbReference type="Proteomes" id="UP000192478">
    <property type="component" value="Chromosome"/>
</dbReference>
<dbReference type="Proteomes" id="UP000177894">
    <property type="component" value="Chromosome"/>
</dbReference>
<organism evidence="2 4">
    <name type="scientific">Clostridium formicaceticum</name>
    <dbReference type="NCBI Taxonomy" id="1497"/>
    <lineage>
        <taxon>Bacteria</taxon>
        <taxon>Bacillati</taxon>
        <taxon>Bacillota</taxon>
        <taxon>Clostridia</taxon>
        <taxon>Eubacteriales</taxon>
        <taxon>Clostridiaceae</taxon>
        <taxon>Clostridium</taxon>
    </lineage>
</organism>
<evidence type="ECO:0000313" key="3">
    <source>
        <dbReference type="Proteomes" id="UP000177894"/>
    </source>
</evidence>
<dbReference type="EMBL" id="CP017603">
    <property type="protein sequence ID" value="AOY74694.1"/>
    <property type="molecule type" value="Genomic_DNA"/>
</dbReference>
<reference evidence="1 3" key="1">
    <citation type="submission" date="2016-10" db="EMBL/GenBank/DDBJ databases">
        <title>Complete Genome Sequence of Acetogen Clostridium formicoaceticum ATCC 27076.</title>
        <authorList>
            <person name="Bao T."/>
            <person name="Cheng C."/>
            <person name="Zhao J."/>
            <person name="Yang S.-T."/>
            <person name="Wang J."/>
            <person name="Wang M."/>
        </authorList>
    </citation>
    <scope>NUCLEOTIDE SEQUENCE [LARGE SCALE GENOMIC DNA]</scope>
    <source>
        <strain evidence="1 3">ATCC 27076</strain>
    </source>
</reference>
<evidence type="ECO:0000313" key="4">
    <source>
        <dbReference type="Proteomes" id="UP000192478"/>
    </source>
</evidence>
<name>A0AAC9RNX7_9CLOT</name>
<protein>
    <submittedName>
        <fullName evidence="2">Uncharacterized protein</fullName>
    </submittedName>
</protein>
<sequence>MLGQICLVKIKNNKVFPALIVDIRENENIVVSQLKPLSNKSEKNVVYIGHPKGLKNESVAMIYRLFYISEKDIIKNLSKIEKIKAQEVLDEYERYIRIRSLHKELHNLKKKITLAQFNNTDYRGLEKRLSEVLEEIGYEDIISKSRYKVFNGFRVAPTEGYTKVYGGGR</sequence>
<dbReference type="EMBL" id="CP020559">
    <property type="protein sequence ID" value="ARE89072.1"/>
    <property type="molecule type" value="Genomic_DNA"/>
</dbReference>
<keyword evidence="3" id="KW-1185">Reference proteome</keyword>
<proteinExistence type="predicted"/>
<dbReference type="RefSeq" id="WP_070963580.1">
    <property type="nucleotide sequence ID" value="NZ_CP017603.1"/>
</dbReference>